<evidence type="ECO:0000313" key="7">
    <source>
        <dbReference type="Proteomes" id="UP000054893"/>
    </source>
</evidence>
<gene>
    <name evidence="6" type="ORF">AWB64_00834</name>
</gene>
<dbReference type="Gene3D" id="3.40.190.10">
    <property type="entry name" value="Periplasmic binding protein-like II"/>
    <property type="match status" value="2"/>
</dbReference>
<dbReference type="SUPFAM" id="SSF46785">
    <property type="entry name" value="Winged helix' DNA-binding domain"/>
    <property type="match status" value="1"/>
</dbReference>
<dbReference type="Proteomes" id="UP000054893">
    <property type="component" value="Unassembled WGS sequence"/>
</dbReference>
<dbReference type="PANTHER" id="PTHR30537">
    <property type="entry name" value="HTH-TYPE TRANSCRIPTIONAL REGULATOR"/>
    <property type="match status" value="1"/>
</dbReference>
<organism evidence="6 7">
    <name type="scientific">Caballeronia sordidicola</name>
    <name type="common">Burkholderia sordidicola</name>
    <dbReference type="NCBI Taxonomy" id="196367"/>
    <lineage>
        <taxon>Bacteria</taxon>
        <taxon>Pseudomonadati</taxon>
        <taxon>Pseudomonadota</taxon>
        <taxon>Betaproteobacteria</taxon>
        <taxon>Burkholderiales</taxon>
        <taxon>Burkholderiaceae</taxon>
        <taxon>Caballeronia</taxon>
    </lineage>
</organism>
<sequence length="330" mass="37025">MIVDLRQLPALNALRAFEAAARHESFSRAADELFVTHGAVSHQIRALEADLGVILFARDGKRVRLSDIGRQYATEVRTTLATLAEATRRVRAGDRDRRLVVSMLSSFSARWVTPRIGGFIERHPEINLELLSTNQLTDFSREDVDVAIRFASIGKYAGLHSEELLDEVFFPACSPNFRGGKLPRTLAEMADAPLLRSHDELWRPWFDAAGLVDLPEPKRGVLYEDSSNLLQAAIQGQGIALVRRSLAMHEIVAGRLVRLFNIDGPSPWNYYFVCPPALLATQRVQTFRTWLLDEIMQFKQLYESTPSVCGGPRRAAKPLLEPQQNLKAPL</sequence>
<dbReference type="InterPro" id="IPR036390">
    <property type="entry name" value="WH_DNA-bd_sf"/>
</dbReference>
<dbReference type="InterPro" id="IPR036388">
    <property type="entry name" value="WH-like_DNA-bd_sf"/>
</dbReference>
<dbReference type="GO" id="GO:0006351">
    <property type="term" value="P:DNA-templated transcription"/>
    <property type="evidence" value="ECO:0007669"/>
    <property type="project" value="TreeGrafter"/>
</dbReference>
<dbReference type="PRINTS" id="PR00039">
    <property type="entry name" value="HTHLYSR"/>
</dbReference>
<dbReference type="InterPro" id="IPR005119">
    <property type="entry name" value="LysR_subst-bd"/>
</dbReference>
<dbReference type="SUPFAM" id="SSF53850">
    <property type="entry name" value="Periplasmic binding protein-like II"/>
    <property type="match status" value="1"/>
</dbReference>
<keyword evidence="3 6" id="KW-0238">DNA-binding</keyword>
<dbReference type="NCBIfam" id="NF008352">
    <property type="entry name" value="PRK11139.1"/>
    <property type="match status" value="1"/>
</dbReference>
<dbReference type="PROSITE" id="PS50931">
    <property type="entry name" value="HTH_LYSR"/>
    <property type="match status" value="1"/>
</dbReference>
<proteinExistence type="inferred from homology"/>
<evidence type="ECO:0000256" key="1">
    <source>
        <dbReference type="ARBA" id="ARBA00009437"/>
    </source>
</evidence>
<dbReference type="PANTHER" id="PTHR30537:SF79">
    <property type="entry name" value="TRANSCRIPTIONAL REGULATOR-RELATED"/>
    <property type="match status" value="1"/>
</dbReference>
<protein>
    <submittedName>
        <fullName evidence="6">DNA-binding transcriptional activator GcvA</fullName>
    </submittedName>
</protein>
<feature type="domain" description="HTH lysR-type" evidence="5">
    <location>
        <begin position="9"/>
        <end position="66"/>
    </location>
</feature>
<dbReference type="InterPro" id="IPR058163">
    <property type="entry name" value="LysR-type_TF_proteobact-type"/>
</dbReference>
<dbReference type="GO" id="GO:0043565">
    <property type="term" value="F:sequence-specific DNA binding"/>
    <property type="evidence" value="ECO:0007669"/>
    <property type="project" value="TreeGrafter"/>
</dbReference>
<reference evidence="6 7" key="1">
    <citation type="submission" date="2016-01" db="EMBL/GenBank/DDBJ databases">
        <authorList>
            <person name="Oliw E.H."/>
        </authorList>
    </citation>
    <scope>NUCLEOTIDE SEQUENCE [LARGE SCALE GENOMIC DNA]</scope>
    <source>
        <strain evidence="6">LMG 22029</strain>
    </source>
</reference>
<accession>A0A158F8K2</accession>
<name>A0A158F8K2_CABSO</name>
<dbReference type="Gene3D" id="1.10.10.10">
    <property type="entry name" value="Winged helix-like DNA-binding domain superfamily/Winged helix DNA-binding domain"/>
    <property type="match status" value="1"/>
</dbReference>
<dbReference type="GO" id="GO:0003700">
    <property type="term" value="F:DNA-binding transcription factor activity"/>
    <property type="evidence" value="ECO:0007669"/>
    <property type="project" value="InterPro"/>
</dbReference>
<evidence type="ECO:0000259" key="5">
    <source>
        <dbReference type="PROSITE" id="PS50931"/>
    </source>
</evidence>
<dbReference type="EMBL" id="FCOC02000002">
    <property type="protein sequence ID" value="SAL15350.1"/>
    <property type="molecule type" value="Genomic_DNA"/>
</dbReference>
<keyword evidence="4" id="KW-0804">Transcription</keyword>
<evidence type="ECO:0000313" key="6">
    <source>
        <dbReference type="EMBL" id="SAL15350.1"/>
    </source>
</evidence>
<dbReference type="FunFam" id="1.10.10.10:FF:000038">
    <property type="entry name" value="Glycine cleavage system transcriptional activator"/>
    <property type="match status" value="1"/>
</dbReference>
<dbReference type="CDD" id="cd08432">
    <property type="entry name" value="PBP2_GcdR_TrpI_HvrB_AmpR_like"/>
    <property type="match status" value="1"/>
</dbReference>
<evidence type="ECO:0000256" key="3">
    <source>
        <dbReference type="ARBA" id="ARBA00023125"/>
    </source>
</evidence>
<evidence type="ECO:0000256" key="4">
    <source>
        <dbReference type="ARBA" id="ARBA00023163"/>
    </source>
</evidence>
<dbReference type="AlphaFoldDB" id="A0A158F8K2"/>
<dbReference type="Pfam" id="PF00126">
    <property type="entry name" value="HTH_1"/>
    <property type="match status" value="1"/>
</dbReference>
<evidence type="ECO:0000256" key="2">
    <source>
        <dbReference type="ARBA" id="ARBA00023015"/>
    </source>
</evidence>
<comment type="similarity">
    <text evidence="1">Belongs to the LysR transcriptional regulatory family.</text>
</comment>
<keyword evidence="2" id="KW-0805">Transcription regulation</keyword>
<dbReference type="Pfam" id="PF03466">
    <property type="entry name" value="LysR_substrate"/>
    <property type="match status" value="1"/>
</dbReference>
<dbReference type="InterPro" id="IPR000847">
    <property type="entry name" value="LysR_HTH_N"/>
</dbReference>